<feature type="region of interest" description="Disordered" evidence="1">
    <location>
        <begin position="1595"/>
        <end position="1646"/>
    </location>
</feature>
<feature type="compositionally biased region" description="Polar residues" evidence="1">
    <location>
        <begin position="1505"/>
        <end position="1516"/>
    </location>
</feature>
<keyword evidence="3" id="KW-1185">Reference proteome</keyword>
<feature type="region of interest" description="Disordered" evidence="1">
    <location>
        <begin position="683"/>
        <end position="703"/>
    </location>
</feature>
<evidence type="ECO:0000256" key="1">
    <source>
        <dbReference type="SAM" id="MobiDB-lite"/>
    </source>
</evidence>
<feature type="region of interest" description="Disordered" evidence="1">
    <location>
        <begin position="1473"/>
        <end position="1493"/>
    </location>
</feature>
<feature type="region of interest" description="Disordered" evidence="1">
    <location>
        <begin position="474"/>
        <end position="493"/>
    </location>
</feature>
<dbReference type="InterPro" id="IPR036638">
    <property type="entry name" value="HLH_DNA-bd_sf"/>
</dbReference>
<dbReference type="Proteomes" id="UP000694941">
    <property type="component" value="Unplaced"/>
</dbReference>
<feature type="domain" description="PAS" evidence="2">
    <location>
        <begin position="121"/>
        <end position="185"/>
    </location>
</feature>
<dbReference type="RefSeq" id="XP_013781315.2">
    <property type="nucleotide sequence ID" value="XM_013925861.2"/>
</dbReference>
<feature type="region of interest" description="Disordered" evidence="1">
    <location>
        <begin position="751"/>
        <end position="771"/>
    </location>
</feature>
<feature type="compositionally biased region" description="Polar residues" evidence="1">
    <location>
        <begin position="1608"/>
        <end position="1619"/>
    </location>
</feature>
<sequence>MISSCDVFILLYPNMSLASNATVEKSSTTDNLQQLTLNKCLNDRLQESICFGELAELISASLADMSSLSVKPEKCAIIQETVSQIHRIQKQATGESDELQESEVSSSNSSILNSEILGPLLLEALDGFLLLVNTDGKIEVVSENISYFLKYTKDDLVGKSIYNIIHVGDHARFSSNLLPMSIGNGFSWNTEPGIGTSKSRTFNCRFLIKALEDPDESMEEKQTRVSHYESMQISTVLLPHPAEHSDNSEAEATDAQNFLFCVARRIPSNEQNQGSPGIEQFTTRLDMTGKILAIDTSGVSSTYSQYLNKDLVERIIQGLCDPKDLHKLNQHLKETLQVGSNTSGIYRLRVAPEKYIHVQTRSKRVACNPLTNEQEFVMATHSIIRDPDFPNVSQRNGTPFISGNSSPSSSMGTGVYTSPTTLSAVVSGPSSSSLYSSLTSLPSSSHEISFDDFGFELFSSSNWEISSGNDREVLSSSNTVPSSSPVTTASSESNVRVTLSAVQQAQLSTNVLSTEILPVAHSPAPQMTSPSNAGVGRVTPLSTYTYSSLQGSPSSGRATPVLSELKKVEDELCVISDVNSVNRDISLITFSEHHTPARTNHPKLRNVLTQGVEDRKSSAEVTFFSKMFGDDGSSQSSNNIGSENGLVMKGMSIVTGDESSNTSSKNVILRELLNQDEDAISEFKPHFSSGDTKSGMSSTGMESLRNDISKATSKRPVNNNNMLRKLLNSEVESTRSNRRSQDMLIQQLLKAESPEKVENSVCGDTNSQSSSTDQLLKDLCINSNQSSNSSSLPTSLNEVFSSLSKRKSDDNPDSGFNPPSKRPAVQHPHLAGQNPMLASMLAQTPKTEPSVPTTIANSIMSQLPQDRLPKNLEKKLIQTPCTVMTSASSNSSTQQGTGHTISTNHSLHPQDVVAVDPQGQVAPSHHPVNTLNLNQRQTAQTQPHQQQHQGFLSRILNSSDGSQLTRVLAAASASATSSNQSIQNTYSHYQLPSQLAQQTTKSITLSDLLADVSSFDSVVGLTAQSQTSDPMLSQILDEVWSMQQEMEPSPIDDNMIRKILDEVFEQPSGSSSSGSMPSNNQPVKTVHDVHEKLAISAIQQQLMSYEISTSSTTTTSHVAAPVHTQTSGEALGVLTPSNTVVSFSSPNYPSAPSMSTYTSGAQNGLRVRGQNPGTPISVQQCVSLGNFQHPISGGGFTSSLSPEVYHKLLERRQKMLQHQKRLRVQQQQKQIVTEPLTSASSSALSENMNDLLNNTVAPNVTLQRFNSVPDQQLSSRYNASLLGQTNQSQVSPGQQSPYSPLSQQPFPSPSPPVSNSFSQHRLPSYSSSTIPVTGGGPHSPHLQALSSQPQWNQRNVSNSVQHQNPMLNAQLSQNLLNGQGRFVAQARQVQVQSMPSPNSITNQRNLRFPRPSDSQFQPQSPGHFYQQAPQAPPKQQRMQRALSVPGAVNSPRTPQGGFVGSDQIVSSQAQISPGYTNQLTPGNNYTPTSGTSEISRFSFDQQSLQMYGSSSIESRGQGTGNSTGGMTSEYVRQELRAMVGAKTQQQQAQSQQLHQYSLSGGNNSGVSASTPSQQIFNQVELDALVLSLDIGTVGDGSPGSPRLFPSPLGSSVSRVTSHSPRGEEPKPTDHTKSLLQQLLQHTPEPC</sequence>
<evidence type="ECO:0000313" key="4">
    <source>
        <dbReference type="RefSeq" id="XP_013781315.2"/>
    </source>
</evidence>
<dbReference type="SMART" id="SM00091">
    <property type="entry name" value="PAS"/>
    <property type="match status" value="2"/>
</dbReference>
<dbReference type="GeneID" id="106465626"/>
<dbReference type="InterPro" id="IPR056193">
    <property type="entry name" value="bHLH_NCOA1-3"/>
</dbReference>
<dbReference type="PANTHER" id="PTHR10684:SF4">
    <property type="entry name" value="TAIMAN, ISOFORM G"/>
    <property type="match status" value="1"/>
</dbReference>
<accession>A0ABM1BG33</accession>
<feature type="compositionally biased region" description="Polar residues" evidence="1">
    <location>
        <begin position="1344"/>
        <end position="1359"/>
    </location>
</feature>
<dbReference type="Pfam" id="PF14598">
    <property type="entry name" value="PAS_11"/>
    <property type="match status" value="1"/>
</dbReference>
<feature type="compositionally biased region" description="Low complexity" evidence="1">
    <location>
        <begin position="1426"/>
        <end position="1436"/>
    </location>
</feature>
<dbReference type="PANTHER" id="PTHR10684">
    <property type="entry name" value="NUCLEAR RECEPTOR COACTIVATOR"/>
    <property type="match status" value="1"/>
</dbReference>
<dbReference type="Pfam" id="PF23172">
    <property type="entry name" value="bHLH_NCOA"/>
    <property type="match status" value="1"/>
</dbReference>
<feature type="compositionally biased region" description="Low complexity" evidence="1">
    <location>
        <begin position="1544"/>
        <end position="1555"/>
    </location>
</feature>
<dbReference type="SUPFAM" id="SSF55785">
    <property type="entry name" value="PYP-like sensor domain (PAS domain)"/>
    <property type="match status" value="2"/>
</dbReference>
<feature type="region of interest" description="Disordered" evidence="1">
    <location>
        <begin position="1541"/>
        <end position="1570"/>
    </location>
</feature>
<organism evidence="3 4">
    <name type="scientific">Limulus polyphemus</name>
    <name type="common">Atlantic horseshoe crab</name>
    <dbReference type="NCBI Taxonomy" id="6850"/>
    <lineage>
        <taxon>Eukaryota</taxon>
        <taxon>Metazoa</taxon>
        <taxon>Ecdysozoa</taxon>
        <taxon>Arthropoda</taxon>
        <taxon>Chelicerata</taxon>
        <taxon>Merostomata</taxon>
        <taxon>Xiphosura</taxon>
        <taxon>Limulidae</taxon>
        <taxon>Limulus</taxon>
    </lineage>
</organism>
<feature type="region of interest" description="Disordered" evidence="1">
    <location>
        <begin position="884"/>
        <end position="905"/>
    </location>
</feature>
<evidence type="ECO:0000313" key="3">
    <source>
        <dbReference type="Proteomes" id="UP000694941"/>
    </source>
</evidence>
<dbReference type="PROSITE" id="PS50112">
    <property type="entry name" value="PAS"/>
    <property type="match status" value="1"/>
</dbReference>
<feature type="compositionally biased region" description="Polar residues" evidence="1">
    <location>
        <begin position="762"/>
        <end position="771"/>
    </location>
</feature>
<feature type="compositionally biased region" description="Basic and acidic residues" evidence="1">
    <location>
        <begin position="1620"/>
        <end position="1632"/>
    </location>
</feature>
<feature type="region of interest" description="Disordered" evidence="1">
    <location>
        <begin position="803"/>
        <end position="828"/>
    </location>
</feature>
<feature type="compositionally biased region" description="Polar residues" evidence="1">
    <location>
        <begin position="1556"/>
        <end position="1570"/>
    </location>
</feature>
<feature type="region of interest" description="Disordered" evidence="1">
    <location>
        <begin position="1505"/>
        <end position="1526"/>
    </location>
</feature>
<gene>
    <name evidence="4" type="primary">LOC106465626</name>
</gene>
<feature type="region of interest" description="Disordered" evidence="1">
    <location>
        <begin position="1392"/>
        <end position="1436"/>
    </location>
</feature>
<feature type="compositionally biased region" description="Low complexity" evidence="1">
    <location>
        <begin position="475"/>
        <end position="493"/>
    </location>
</feature>
<proteinExistence type="predicted"/>
<protein>
    <submittedName>
        <fullName evidence="4">Nuclear receptor coactivator 2-like isoform X1</fullName>
    </submittedName>
</protein>
<reference evidence="4" key="1">
    <citation type="submission" date="2025-08" db="UniProtKB">
        <authorList>
            <consortium name="RefSeq"/>
        </authorList>
    </citation>
    <scope>IDENTIFICATION</scope>
    <source>
        <tissue evidence="4">Muscle</tissue>
    </source>
</reference>
<dbReference type="Gene3D" id="4.10.280.10">
    <property type="entry name" value="Helix-loop-helix DNA-binding domain"/>
    <property type="match status" value="1"/>
</dbReference>
<dbReference type="InterPro" id="IPR035965">
    <property type="entry name" value="PAS-like_dom_sf"/>
</dbReference>
<feature type="compositionally biased region" description="Low complexity" evidence="1">
    <location>
        <begin position="1291"/>
        <end position="1305"/>
    </location>
</feature>
<feature type="compositionally biased region" description="Polar residues" evidence="1">
    <location>
        <begin position="1393"/>
        <end position="1405"/>
    </location>
</feature>
<evidence type="ECO:0000259" key="2">
    <source>
        <dbReference type="PROSITE" id="PS50112"/>
    </source>
</evidence>
<feature type="region of interest" description="Disordered" evidence="1">
    <location>
        <begin position="1284"/>
        <end position="1359"/>
    </location>
</feature>
<dbReference type="Gene3D" id="3.30.450.20">
    <property type="entry name" value="PAS domain"/>
    <property type="match status" value="2"/>
</dbReference>
<dbReference type="CDD" id="cd00130">
    <property type="entry name" value="PAS"/>
    <property type="match status" value="2"/>
</dbReference>
<feature type="compositionally biased region" description="Polar residues" evidence="1">
    <location>
        <begin position="689"/>
        <end position="701"/>
    </location>
</feature>
<dbReference type="InterPro" id="IPR000014">
    <property type="entry name" value="PAS"/>
</dbReference>
<name>A0ABM1BG33_LIMPO</name>
<dbReference type="InterPro" id="IPR017426">
    <property type="entry name" value="Nuclear_rcpt_coactivator"/>
</dbReference>